<evidence type="ECO:0000256" key="1">
    <source>
        <dbReference type="SAM" id="SignalP"/>
    </source>
</evidence>
<comment type="caution">
    <text evidence="2">The sequence shown here is derived from an EMBL/GenBank/DDBJ whole genome shotgun (WGS) entry which is preliminary data.</text>
</comment>
<dbReference type="Proteomes" id="UP000604046">
    <property type="component" value="Unassembled WGS sequence"/>
</dbReference>
<proteinExistence type="predicted"/>
<protein>
    <submittedName>
        <fullName evidence="2">Brcc3 protein</fullName>
    </submittedName>
</protein>
<feature type="chain" id="PRO_5032857098" evidence="1">
    <location>
        <begin position="18"/>
        <end position="533"/>
    </location>
</feature>
<keyword evidence="3" id="KW-1185">Reference proteome</keyword>
<feature type="signal peptide" evidence="1">
    <location>
        <begin position="1"/>
        <end position="17"/>
    </location>
</feature>
<reference evidence="2" key="1">
    <citation type="submission" date="2021-02" db="EMBL/GenBank/DDBJ databases">
        <authorList>
            <person name="Dougan E. K."/>
            <person name="Rhodes N."/>
            <person name="Thang M."/>
            <person name="Chan C."/>
        </authorList>
    </citation>
    <scope>NUCLEOTIDE SEQUENCE</scope>
</reference>
<gene>
    <name evidence="2" type="primary">brcc3</name>
    <name evidence="2" type="ORF">SNAT2548_LOCUS33182</name>
</gene>
<organism evidence="2 3">
    <name type="scientific">Symbiodinium natans</name>
    <dbReference type="NCBI Taxonomy" id="878477"/>
    <lineage>
        <taxon>Eukaryota</taxon>
        <taxon>Sar</taxon>
        <taxon>Alveolata</taxon>
        <taxon>Dinophyceae</taxon>
        <taxon>Suessiales</taxon>
        <taxon>Symbiodiniaceae</taxon>
        <taxon>Symbiodinium</taxon>
    </lineage>
</organism>
<dbReference type="AlphaFoldDB" id="A0A812UV88"/>
<sequence>MPLSILVPLVTASLALSDAIPEESKGTCALQTKVTKNAAVQPLTCSAEEMWCHDPMTMTESCHPKSAGCPVTCLPGEHVCHEPQMFEGSDAYNYCSSYTCPVYCRFDEVWCHDPNTMVESCHNKTEGCPVTCYGSDHLCHMPPSCEGCEGYNWCQSVPCPAYCSMDEVHCYDSATMIESCHPLSAGCPVTCSPGESLCHEKPTCDTCQGYNYCHHGACPVYCEMHEVMCHDPSAMINSCHNKTEGCPVTCFGNEHVCHTPPQCEGCDGYNWCQSSPCPAYCGTDEVHCYDSATMMESCHPLSAGCPVTCSPGDSECHEPPTCDSCPGHNYCHPGPCPVICGVDEVVCHDVHTMTDSCHPASIGCPVTCPPGDTVCHMPPTCDTCQGYDYCHPGSCPVHCGMHEVMCHDPSTMTDSCHKKCAGCPVTCPAGENVCHMPPQCEGCDGYNWCQPSPCPVTCGMNEMVCHDSNTMTDTCYPASSGCPVSCAAHEYVCHTAPTCQGCHGGGSADYTIGFIFLTLRCSHVTVVGVELSC</sequence>
<dbReference type="OrthoDB" id="405856at2759"/>
<accession>A0A812UV88</accession>
<dbReference type="EMBL" id="CAJNDS010002745">
    <property type="protein sequence ID" value="CAE7581664.1"/>
    <property type="molecule type" value="Genomic_DNA"/>
</dbReference>
<name>A0A812UV88_9DINO</name>
<evidence type="ECO:0000313" key="3">
    <source>
        <dbReference type="Proteomes" id="UP000604046"/>
    </source>
</evidence>
<evidence type="ECO:0000313" key="2">
    <source>
        <dbReference type="EMBL" id="CAE7581664.1"/>
    </source>
</evidence>
<keyword evidence="1" id="KW-0732">Signal</keyword>